<gene>
    <name evidence="3" type="ORF">MPPM_3328</name>
</gene>
<dbReference type="AlphaFoldDB" id="A0A160PHS8"/>
<feature type="compositionally biased region" description="Basic and acidic residues" evidence="1">
    <location>
        <begin position="74"/>
        <end position="83"/>
    </location>
</feature>
<evidence type="ECO:0000313" key="3">
    <source>
        <dbReference type="EMBL" id="BAU91933.1"/>
    </source>
</evidence>
<dbReference type="EMBL" id="AP014809">
    <property type="protein sequence ID" value="BAU91933.1"/>
    <property type="molecule type" value="Genomic_DNA"/>
</dbReference>
<dbReference type="Proteomes" id="UP000218288">
    <property type="component" value="Chromosome"/>
</dbReference>
<organism evidence="3 4">
    <name type="scientific">Methylorubrum populi</name>
    <dbReference type="NCBI Taxonomy" id="223967"/>
    <lineage>
        <taxon>Bacteria</taxon>
        <taxon>Pseudomonadati</taxon>
        <taxon>Pseudomonadota</taxon>
        <taxon>Alphaproteobacteria</taxon>
        <taxon>Hyphomicrobiales</taxon>
        <taxon>Methylobacteriaceae</taxon>
        <taxon>Methylorubrum</taxon>
    </lineage>
</organism>
<protein>
    <submittedName>
        <fullName evidence="3">Uncharacterized protein</fullName>
    </submittedName>
</protein>
<evidence type="ECO:0000256" key="1">
    <source>
        <dbReference type="SAM" id="MobiDB-lite"/>
    </source>
</evidence>
<name>A0A160PHS8_9HYPH</name>
<keyword evidence="2" id="KW-0472">Membrane</keyword>
<feature type="region of interest" description="Disordered" evidence="1">
    <location>
        <begin position="1"/>
        <end position="23"/>
    </location>
</feature>
<reference evidence="3 4" key="1">
    <citation type="journal article" date="2016" name="Genome Announc.">
        <title>Complete Genome Sequence of Methylobacterium populi P-1M, Isolated from Pink-Pigmented Household Biofilm.</title>
        <authorList>
            <person name="Morohoshi T."/>
            <person name="Ikeda T."/>
        </authorList>
    </citation>
    <scope>NUCLEOTIDE SEQUENCE [LARGE SCALE GENOMIC DNA]</scope>
    <source>
        <strain evidence="3 4">P-1M</strain>
    </source>
</reference>
<evidence type="ECO:0000256" key="2">
    <source>
        <dbReference type="SAM" id="Phobius"/>
    </source>
</evidence>
<keyword evidence="2" id="KW-0812">Transmembrane</keyword>
<sequence length="115" mass="12445">MLNHRKCRAADATQQLTQHSRKQPELTRFSRNVTAGEGMLEMPKIVVAAGVVSIALIVFGASPCLAALADTRERRSEEIRPAPDRAPGLGLGTPQRAARASCPPRWPYIVLTCVA</sequence>
<feature type="transmembrane region" description="Helical" evidence="2">
    <location>
        <begin position="45"/>
        <end position="69"/>
    </location>
</feature>
<feature type="region of interest" description="Disordered" evidence="1">
    <location>
        <begin position="74"/>
        <end position="100"/>
    </location>
</feature>
<accession>A0A160PHS8</accession>
<proteinExistence type="predicted"/>
<keyword evidence="2" id="KW-1133">Transmembrane helix</keyword>
<evidence type="ECO:0000313" key="4">
    <source>
        <dbReference type="Proteomes" id="UP000218288"/>
    </source>
</evidence>